<protein>
    <submittedName>
        <fullName evidence="4">TIGR01777 family protein</fullName>
    </submittedName>
</protein>
<dbReference type="EMBL" id="JAAOIV010000013">
    <property type="protein sequence ID" value="NHN57151.1"/>
    <property type="molecule type" value="Genomic_DNA"/>
</dbReference>
<dbReference type="InterPro" id="IPR023393">
    <property type="entry name" value="START-like_dom_sf"/>
</dbReference>
<dbReference type="Gene3D" id="3.30.530.20">
    <property type="match status" value="1"/>
</dbReference>
<gene>
    <name evidence="4" type="ORF">G9U51_15375</name>
</gene>
<dbReference type="SUPFAM" id="SSF51735">
    <property type="entry name" value="NAD(P)-binding Rossmann-fold domains"/>
    <property type="match status" value="1"/>
</dbReference>
<dbReference type="RefSeq" id="WP_166198144.1">
    <property type="nucleotide sequence ID" value="NZ_JAAOIV010000013.1"/>
</dbReference>
<dbReference type="InterPro" id="IPR010099">
    <property type="entry name" value="SDR39U1"/>
</dbReference>
<dbReference type="PANTHER" id="PTHR11092">
    <property type="entry name" value="SUGAR NUCLEOTIDE EPIMERASE RELATED"/>
    <property type="match status" value="1"/>
</dbReference>
<reference evidence="4" key="1">
    <citation type="submission" date="2020-03" db="EMBL/GenBank/DDBJ databases">
        <title>Draft sequencing of Calidifontibacter sp. DB0510.</title>
        <authorList>
            <person name="Kim D.-U."/>
        </authorList>
    </citation>
    <scope>NUCLEOTIDE SEQUENCE</scope>
    <source>
        <strain evidence="4">DB0510</strain>
    </source>
</reference>
<evidence type="ECO:0000259" key="3">
    <source>
        <dbReference type="Pfam" id="PF08338"/>
    </source>
</evidence>
<comment type="caution">
    <text evidence="4">The sequence shown here is derived from an EMBL/GenBank/DDBJ whole genome shotgun (WGS) entry which is preliminary data.</text>
</comment>
<evidence type="ECO:0000256" key="1">
    <source>
        <dbReference type="ARBA" id="ARBA00009353"/>
    </source>
</evidence>
<dbReference type="InterPro" id="IPR001509">
    <property type="entry name" value="Epimerase_deHydtase"/>
</dbReference>
<dbReference type="SUPFAM" id="SSF55961">
    <property type="entry name" value="Bet v1-like"/>
    <property type="match status" value="1"/>
</dbReference>
<dbReference type="PANTHER" id="PTHR11092:SF0">
    <property type="entry name" value="EPIMERASE FAMILY PROTEIN SDR39U1"/>
    <property type="match status" value="1"/>
</dbReference>
<evidence type="ECO:0000313" key="5">
    <source>
        <dbReference type="Proteomes" id="UP000744769"/>
    </source>
</evidence>
<dbReference type="Pfam" id="PF08338">
    <property type="entry name" value="DUF1731"/>
    <property type="match status" value="1"/>
</dbReference>
<dbReference type="Pfam" id="PF01370">
    <property type="entry name" value="Epimerase"/>
    <property type="match status" value="1"/>
</dbReference>
<dbReference type="InterPro" id="IPR013549">
    <property type="entry name" value="DUF1731"/>
</dbReference>
<dbReference type="Proteomes" id="UP000744769">
    <property type="component" value="Unassembled WGS sequence"/>
</dbReference>
<proteinExistence type="inferred from homology"/>
<feature type="domain" description="DUF1731" evidence="3">
    <location>
        <begin position="401"/>
        <end position="448"/>
    </location>
</feature>
<name>A0A967EG21_9MICO</name>
<organism evidence="4 5">
    <name type="scientific">Metallococcus carri</name>
    <dbReference type="NCBI Taxonomy" id="1656884"/>
    <lineage>
        <taxon>Bacteria</taxon>
        <taxon>Bacillati</taxon>
        <taxon>Actinomycetota</taxon>
        <taxon>Actinomycetes</taxon>
        <taxon>Micrococcales</taxon>
        <taxon>Dermacoccaceae</taxon>
        <taxon>Metallococcus</taxon>
    </lineage>
</organism>
<feature type="domain" description="NAD-dependent epimerase/dehydratase" evidence="2">
    <location>
        <begin position="155"/>
        <end position="365"/>
    </location>
</feature>
<dbReference type="Gene3D" id="3.40.50.720">
    <property type="entry name" value="NAD(P)-binding Rossmann-like Domain"/>
    <property type="match status" value="1"/>
</dbReference>
<comment type="similarity">
    <text evidence="1">Belongs to the NAD(P)-dependent epimerase/dehydratase family. SDR39U1 subfamily.</text>
</comment>
<sequence>MSPTHRFRTHLPYPPAQVWDWFGRPGAFLRLAPPWQTLQPYAEAANLRDGRAELRAQVAGRTIPGSTWVAQHDPGRYLQGQQFADRCVSEPMATITGWDHLHRFEADAEGTTVIDEVTTRLPRRMLEPIFAYRRTQLLGDLAAHAKLGPVAPLTVAITGVSGLIGSALAAYLSTGGHRVISLARKPTDPARRSYEERNWDPDSPARDLLEGVDALVHLAGASIAGRFTDEHMATVRDSRVGPTRALAELAASGPHRPKVFVSASAIGYYGADHEDELLTEDSPAGEDFVASVVREWEDAALSVDNPVRTVLVRTGIVQSARGGTLGLLRRLFETGLGGRLGDGRQWMSWIALDDLLDVYLRAITDESLQGPVNGVSAEPVRNSEFTRALGSALHRPTLLPVPSFGPKLVLGSRGADELALASQRVSPSVLLQSGHTFRWPTIERALAHEVGRDR</sequence>
<dbReference type="InterPro" id="IPR036291">
    <property type="entry name" value="NAD(P)-bd_dom_sf"/>
</dbReference>
<evidence type="ECO:0000259" key="2">
    <source>
        <dbReference type="Pfam" id="PF01370"/>
    </source>
</evidence>
<accession>A0A967EG21</accession>
<keyword evidence="5" id="KW-1185">Reference proteome</keyword>
<evidence type="ECO:0000313" key="4">
    <source>
        <dbReference type="EMBL" id="NHN57151.1"/>
    </source>
</evidence>
<dbReference type="AlphaFoldDB" id="A0A967EG21"/>
<dbReference type="NCBIfam" id="TIGR01777">
    <property type="entry name" value="yfcH"/>
    <property type="match status" value="1"/>
</dbReference>